<name>A0A1E5G6F4_9FIRM</name>
<evidence type="ECO:0000256" key="1">
    <source>
        <dbReference type="SAM" id="Phobius"/>
    </source>
</evidence>
<evidence type="ECO:0008006" key="4">
    <source>
        <dbReference type="Google" id="ProtNLM"/>
    </source>
</evidence>
<dbReference type="Pfam" id="PF07963">
    <property type="entry name" value="N_methyl"/>
    <property type="match status" value="1"/>
</dbReference>
<organism evidence="2 3">
    <name type="scientific">Desulfuribacillus alkaliarsenatis</name>
    <dbReference type="NCBI Taxonomy" id="766136"/>
    <lineage>
        <taxon>Bacteria</taxon>
        <taxon>Bacillati</taxon>
        <taxon>Bacillota</taxon>
        <taxon>Desulfuribacillia</taxon>
        <taxon>Desulfuribacillales</taxon>
        <taxon>Desulfuribacillaceae</taxon>
        <taxon>Desulfuribacillus</taxon>
    </lineage>
</organism>
<protein>
    <recommendedName>
        <fullName evidence="4">Prepilin-type N-terminal cleavage/methylation domain-containing protein</fullName>
    </recommendedName>
</protein>
<dbReference type="NCBIfam" id="TIGR02532">
    <property type="entry name" value="IV_pilin_GFxxxE"/>
    <property type="match status" value="1"/>
</dbReference>
<dbReference type="InterPro" id="IPR012902">
    <property type="entry name" value="N_methyl_site"/>
</dbReference>
<reference evidence="2 3" key="1">
    <citation type="submission" date="2016-09" db="EMBL/GenBank/DDBJ databases">
        <title>Draft genome sequence for the type strain of Desulfuribacillus alkaliarsenatis AHT28, an obligately anaerobic, sulfidogenic bacterium isolated from Russian soda lake sediments.</title>
        <authorList>
            <person name="Abin C.A."/>
            <person name="Hollibaugh J.T."/>
        </authorList>
    </citation>
    <scope>NUCLEOTIDE SEQUENCE [LARGE SCALE GENOMIC DNA]</scope>
    <source>
        <strain evidence="2 3">AHT28</strain>
    </source>
</reference>
<comment type="caution">
    <text evidence="2">The sequence shown here is derived from an EMBL/GenBank/DDBJ whole genome shotgun (WGS) entry which is preliminary data.</text>
</comment>
<dbReference type="EMBL" id="MIJE01000001">
    <property type="protein sequence ID" value="OEF98334.1"/>
    <property type="molecule type" value="Genomic_DNA"/>
</dbReference>
<feature type="transmembrane region" description="Helical" evidence="1">
    <location>
        <begin position="12"/>
        <end position="34"/>
    </location>
</feature>
<dbReference type="AlphaFoldDB" id="A0A1E5G6F4"/>
<keyword evidence="1" id="KW-1133">Transmembrane helix</keyword>
<keyword evidence="1" id="KW-0472">Membrane</keyword>
<evidence type="ECO:0000313" key="2">
    <source>
        <dbReference type="EMBL" id="OEF98334.1"/>
    </source>
</evidence>
<accession>A0A1E5G6F4</accession>
<keyword evidence="3" id="KW-1185">Reference proteome</keyword>
<dbReference type="OrthoDB" id="2080124at2"/>
<dbReference type="Proteomes" id="UP000094296">
    <property type="component" value="Unassembled WGS sequence"/>
</dbReference>
<evidence type="ECO:0000313" key="3">
    <source>
        <dbReference type="Proteomes" id="UP000094296"/>
    </source>
</evidence>
<keyword evidence="1" id="KW-0812">Transmembrane</keyword>
<proteinExistence type="predicted"/>
<gene>
    <name evidence="2" type="ORF">BHF68_01245</name>
</gene>
<dbReference type="STRING" id="766136.BHF68_01245"/>
<sequence length="504" mass="55610">MKTYLENKKGVTFVELIVAMVILGIISTITYQFLWQNQFVVYNKGTTKSQTQQMTRATIDAIVNEIRTAREVELINPAQVKSVEEIIAENEADNADYRYLFLNQDYQIEYRSAEGSRLLPGVPTEILFDVNFQVERKERNDFYRFFLSVDLMGIMRDYQYEVDTEVQLLNIFSGSAIHNAFSEDNKTETKKALRINMQGNLLPGLGPDPNLPDAEWLDFIDSVFVFGSQLHFAGSNIIGLESTMFITGGVNSSNFNGGSNINVSNILIDGNANMINVNSSIGSSSSPGNIVINGNYINGTGQRNIYGTVYINGDFDLGQAWVHGDVYVNGDFIISTDRSFNNFLNGTNGHIYYTGNISVPSYFNTSHSNFPATKVDTVPIMAIPAHGIPQLRDASWYEQNNYVSSGLLESNMKIYASSYTSTAWRPSASNVVIVAEGDITITGIGSSSLSGVLFSRNGRVTFGGSSFTGTVIAKNGFYVTSGGTDVTFKSVGDFFSNVEDYPFE</sequence>
<dbReference type="RefSeq" id="WP_069641826.1">
    <property type="nucleotide sequence ID" value="NZ_MIJE01000001.1"/>
</dbReference>